<dbReference type="EMBL" id="LNIX01000029">
    <property type="protein sequence ID" value="OXA41391.1"/>
    <property type="molecule type" value="Genomic_DNA"/>
</dbReference>
<reference evidence="2 3" key="1">
    <citation type="submission" date="2015-12" db="EMBL/GenBank/DDBJ databases">
        <title>The genome of Folsomia candida.</title>
        <authorList>
            <person name="Faddeeva A."/>
            <person name="Derks M.F."/>
            <person name="Anvar Y."/>
            <person name="Smit S."/>
            <person name="Van Straalen N."/>
            <person name="Roelofs D."/>
        </authorList>
    </citation>
    <scope>NUCLEOTIDE SEQUENCE [LARGE SCALE GENOMIC DNA]</scope>
    <source>
        <strain evidence="2 3">VU population</strain>
        <tissue evidence="2">Whole body</tissue>
    </source>
</reference>
<dbReference type="Proteomes" id="UP000198287">
    <property type="component" value="Unassembled WGS sequence"/>
</dbReference>
<feature type="transmembrane region" description="Helical" evidence="1">
    <location>
        <begin position="678"/>
        <end position="698"/>
    </location>
</feature>
<accession>A0A226D9T9</accession>
<keyword evidence="1" id="KW-0812">Transmembrane</keyword>
<sequence length="702" mass="80337">MVPGNLVHTILAITAQLLAKPSFSNAANSAIINVKVADYLVPFENCTTMVFAPNNFTRVIFSGSPTNGPIISLVYDPKISSVTGKMLQDKFSMVRRRNPASQCWATFAILPEPKGWYTRGNRNRKRFTLVTQPHFINNTWQSHYFIVMSSFKLDPLKTRNLADDLSLTELIHVNVANQDNSILRFEYLNIHHIKKPAMGMEPSEAWYHIDCSPADCFDMFIQIGKYVSSLGKYLWSMYRMDPKKITDFEDFVDQTNPESLRYSRLAYQRLANAITLHQFVSVLILRDLFLDGFAGHKPYRQFEQLIRMRYYARGGIGLYMRDELRYAYVSCYGIRTNSAILGSLYSPFDKISWTFICLGSIMVVLILTPVLRRYHSDAVYFIAAISLENSILSIYEVRLRRLRNPRIGVYMIIAIWIILPGTIMTNWFKSLFTMEMIVPTAYKSPWTKLMGVEGVRVLMPFDFVLGNAFDVEPDALSRYKTFYRVLLNILKHIRNDTVADSLVKKLNPHFRRNGGLNTGRRGTFSSRLGLNVVTFNSNVLIDYPIQPVEYDEQDSYGVLNSLITCGKVALMDKKEKIAAITTFLNQHQQKVTFIQGDGDSFFAKRRPDVRGWPVTPIRNNYFENRLKAFISSGILSHLKLMYNIWRPPNLLGHGTNWTGPKVDTVTGLDFSSKVTTGFYIWGICVIVCILLLIGEVALPHLK</sequence>
<name>A0A226D9T9_FOLCA</name>
<dbReference type="AlphaFoldDB" id="A0A226D9T9"/>
<keyword evidence="1" id="KW-0472">Membrane</keyword>
<evidence type="ECO:0000313" key="2">
    <source>
        <dbReference type="EMBL" id="OXA41391.1"/>
    </source>
</evidence>
<gene>
    <name evidence="2" type="ORF">Fcan01_23656</name>
</gene>
<keyword evidence="3" id="KW-1185">Reference proteome</keyword>
<comment type="caution">
    <text evidence="2">The sequence shown here is derived from an EMBL/GenBank/DDBJ whole genome shotgun (WGS) entry which is preliminary data.</text>
</comment>
<evidence type="ECO:0000313" key="3">
    <source>
        <dbReference type="Proteomes" id="UP000198287"/>
    </source>
</evidence>
<evidence type="ECO:0000256" key="1">
    <source>
        <dbReference type="SAM" id="Phobius"/>
    </source>
</evidence>
<feature type="transmembrane region" description="Helical" evidence="1">
    <location>
        <begin position="351"/>
        <end position="371"/>
    </location>
</feature>
<feature type="transmembrane region" description="Helical" evidence="1">
    <location>
        <begin position="407"/>
        <end position="428"/>
    </location>
</feature>
<protein>
    <submittedName>
        <fullName evidence="2">Uncharacterized protein</fullName>
    </submittedName>
</protein>
<keyword evidence="1" id="KW-1133">Transmembrane helix</keyword>
<proteinExistence type="predicted"/>
<organism evidence="2 3">
    <name type="scientific">Folsomia candida</name>
    <name type="common">Springtail</name>
    <dbReference type="NCBI Taxonomy" id="158441"/>
    <lineage>
        <taxon>Eukaryota</taxon>
        <taxon>Metazoa</taxon>
        <taxon>Ecdysozoa</taxon>
        <taxon>Arthropoda</taxon>
        <taxon>Hexapoda</taxon>
        <taxon>Collembola</taxon>
        <taxon>Entomobryomorpha</taxon>
        <taxon>Isotomoidea</taxon>
        <taxon>Isotomidae</taxon>
        <taxon>Proisotominae</taxon>
        <taxon>Folsomia</taxon>
    </lineage>
</organism>